<evidence type="ECO:0000256" key="1">
    <source>
        <dbReference type="SAM" id="Phobius"/>
    </source>
</evidence>
<dbReference type="NCBIfam" id="NF033842">
    <property type="entry name" value="small_MgtS"/>
    <property type="match status" value="1"/>
</dbReference>
<dbReference type="EMBL" id="CP042220">
    <property type="protein sequence ID" value="QDX31126.1"/>
    <property type="molecule type" value="Genomic_DNA"/>
</dbReference>
<keyword evidence="3" id="KW-1185">Reference proteome</keyword>
<proteinExistence type="predicted"/>
<dbReference type="InterPro" id="IPR047998">
    <property type="entry name" value="MgtS"/>
</dbReference>
<keyword evidence="1" id="KW-1133">Transmembrane helix</keyword>
<name>A0A5B8HRX4_9GAMM</name>
<dbReference type="Proteomes" id="UP000320591">
    <property type="component" value="Chromosome"/>
</dbReference>
<evidence type="ECO:0000313" key="3">
    <source>
        <dbReference type="Proteomes" id="UP000320591"/>
    </source>
</evidence>
<dbReference type="KEGG" id="dic:Dpoa569_0003107"/>
<dbReference type="Pfam" id="PF22865">
    <property type="entry name" value="MgtS-like"/>
    <property type="match status" value="1"/>
</dbReference>
<reference evidence="2 3" key="1">
    <citation type="journal article" date="2019" name="Environ. Microbiol.">
        <title>The phytopathogenic nature of Dickeya aquatica 174/2 and the dynamic early evolution of Dickeya pathogenicity.</title>
        <authorList>
            <person name="Duprey A."/>
            <person name="Taib N."/>
            <person name="Leonard S."/>
            <person name="Garin T."/>
            <person name="Flandrois J.P."/>
            <person name="Nasser W."/>
            <person name="Brochier-Armanet C."/>
            <person name="Reverchon S."/>
        </authorList>
    </citation>
    <scope>NUCLEOTIDE SEQUENCE [LARGE SCALE GENOMIC DNA]</scope>
    <source>
        <strain evidence="2 3">NCPPB 569</strain>
    </source>
</reference>
<evidence type="ECO:0000313" key="2">
    <source>
        <dbReference type="EMBL" id="QDX31126.1"/>
    </source>
</evidence>
<organism evidence="2 3">
    <name type="scientific">Dickeya poaceiphila</name>
    <dbReference type="NCBI Taxonomy" id="568768"/>
    <lineage>
        <taxon>Bacteria</taxon>
        <taxon>Pseudomonadati</taxon>
        <taxon>Pseudomonadota</taxon>
        <taxon>Gammaproteobacteria</taxon>
        <taxon>Enterobacterales</taxon>
        <taxon>Pectobacteriaceae</taxon>
        <taxon>Dickeya</taxon>
    </lineage>
</organism>
<gene>
    <name evidence="2" type="primary">mgtS</name>
    <name evidence="2" type="ORF">Dpoa569_0003107</name>
</gene>
<protein>
    <submittedName>
        <fullName evidence="2">Protein MgtS</fullName>
    </submittedName>
</protein>
<dbReference type="RefSeq" id="WP_146411522.1">
    <property type="nucleotide sequence ID" value="NZ_CM001975.1"/>
</dbReference>
<keyword evidence="1" id="KW-0472">Membrane</keyword>
<feature type="transmembrane region" description="Helical" evidence="1">
    <location>
        <begin position="6"/>
        <end position="25"/>
    </location>
</feature>
<dbReference type="AlphaFoldDB" id="A0A5B8HRX4"/>
<accession>A0A5B8HRX4</accession>
<sequence>MLEQVTVYLAILAVIVVPGFLAAFLSPKWND</sequence>
<keyword evidence="1" id="KW-0812">Transmembrane</keyword>